<evidence type="ECO:0000256" key="5">
    <source>
        <dbReference type="ARBA" id="ARBA00023315"/>
    </source>
</evidence>
<dbReference type="EC" id="2.3.2.30" evidence="7"/>
<evidence type="ECO:0000256" key="7">
    <source>
        <dbReference type="ARBA" id="ARBA00039058"/>
    </source>
</evidence>
<gene>
    <name evidence="11" type="ORF">GCM10011363_14340</name>
</gene>
<evidence type="ECO:0000256" key="2">
    <source>
        <dbReference type="ARBA" id="ARBA00022516"/>
    </source>
</evidence>
<dbReference type="Pfam" id="PF13444">
    <property type="entry name" value="Acetyltransf_5"/>
    <property type="match status" value="1"/>
</dbReference>
<comment type="caution">
    <text evidence="11">The sequence shown here is derived from an EMBL/GenBank/DDBJ whole genome shotgun (WGS) entry which is preliminary data.</text>
</comment>
<evidence type="ECO:0000256" key="4">
    <source>
        <dbReference type="ARBA" id="ARBA00023098"/>
    </source>
</evidence>
<dbReference type="InterPro" id="IPR016181">
    <property type="entry name" value="Acyl_CoA_acyltransferase"/>
</dbReference>
<keyword evidence="5 11" id="KW-0012">Acyltransferase</keyword>
<evidence type="ECO:0000313" key="12">
    <source>
        <dbReference type="Proteomes" id="UP000645462"/>
    </source>
</evidence>
<protein>
    <recommendedName>
        <fullName evidence="8">L-ornithine N(alpha)-acyltransferase</fullName>
        <ecNumber evidence="7">2.3.2.30</ecNumber>
    </recommendedName>
</protein>
<evidence type="ECO:0000256" key="8">
    <source>
        <dbReference type="ARBA" id="ARBA00039866"/>
    </source>
</evidence>
<keyword evidence="4" id="KW-0443">Lipid metabolism</keyword>
<organism evidence="11 12">
    <name type="scientific">Marivita lacus</name>
    <dbReference type="NCBI Taxonomy" id="1323742"/>
    <lineage>
        <taxon>Bacteria</taxon>
        <taxon>Pseudomonadati</taxon>
        <taxon>Pseudomonadota</taxon>
        <taxon>Alphaproteobacteria</taxon>
        <taxon>Rhodobacterales</taxon>
        <taxon>Roseobacteraceae</taxon>
        <taxon>Marivita</taxon>
    </lineage>
</organism>
<dbReference type="GO" id="GO:0016746">
    <property type="term" value="F:acyltransferase activity"/>
    <property type="evidence" value="ECO:0007669"/>
    <property type="project" value="UniProtKB-KW"/>
</dbReference>
<evidence type="ECO:0000256" key="6">
    <source>
        <dbReference type="ARBA" id="ARBA00038095"/>
    </source>
</evidence>
<comment type="catalytic activity">
    <reaction evidence="10">
        <text>a (3R)-hydroxyacyl-[ACP] + L-ornithine = a lyso-ornithine lipid + holo-[ACP] + H(+)</text>
        <dbReference type="Rhea" id="RHEA:20633"/>
        <dbReference type="Rhea" id="RHEA-COMP:9685"/>
        <dbReference type="Rhea" id="RHEA-COMP:9945"/>
        <dbReference type="ChEBI" id="CHEBI:15378"/>
        <dbReference type="ChEBI" id="CHEBI:46911"/>
        <dbReference type="ChEBI" id="CHEBI:64479"/>
        <dbReference type="ChEBI" id="CHEBI:78827"/>
        <dbReference type="ChEBI" id="CHEBI:138482"/>
        <dbReference type="EC" id="2.3.2.30"/>
    </reaction>
    <physiologicalReaction direction="left-to-right" evidence="10">
        <dbReference type="Rhea" id="RHEA:20634"/>
    </physiologicalReaction>
</comment>
<dbReference type="InterPro" id="IPR052351">
    <property type="entry name" value="Ornithine_N-alpha-AT"/>
</dbReference>
<evidence type="ECO:0000313" key="11">
    <source>
        <dbReference type="EMBL" id="GGB98829.1"/>
    </source>
</evidence>
<dbReference type="SUPFAM" id="SSF55729">
    <property type="entry name" value="Acyl-CoA N-acyltransferases (Nat)"/>
    <property type="match status" value="1"/>
</dbReference>
<comment type="similarity">
    <text evidence="6">Belongs to the acetyltransferase family. OlsB subfamily.</text>
</comment>
<proteinExistence type="inferred from homology"/>
<dbReference type="PANTHER" id="PTHR37323:SF1">
    <property type="entry name" value="L-ORNITHINE N(ALPHA)-ACYLTRANSFERASE"/>
    <property type="match status" value="1"/>
</dbReference>
<keyword evidence="2" id="KW-0444">Lipid biosynthesis</keyword>
<comment type="function">
    <text evidence="9">Catalyzes the first step in the biosynthesis of ornithine lipids, which are phosphorus-free membrane lipids. Catalyzes the 3-hydroxyacyl-acyl carrier protein-dependent acylation of ornithine to form lyso-ornithine lipid (LOL).</text>
</comment>
<dbReference type="EMBL" id="BMFC01000002">
    <property type="protein sequence ID" value="GGB98829.1"/>
    <property type="molecule type" value="Genomic_DNA"/>
</dbReference>
<name>A0ABQ1KM09_9RHOB</name>
<reference evidence="12" key="1">
    <citation type="journal article" date="2019" name="Int. J. Syst. Evol. Microbiol.">
        <title>The Global Catalogue of Microorganisms (GCM) 10K type strain sequencing project: providing services to taxonomists for standard genome sequencing and annotation.</title>
        <authorList>
            <consortium name="The Broad Institute Genomics Platform"/>
            <consortium name="The Broad Institute Genome Sequencing Center for Infectious Disease"/>
            <person name="Wu L."/>
            <person name="Ma J."/>
        </authorList>
    </citation>
    <scope>NUCLEOTIDE SEQUENCE [LARGE SCALE GENOMIC DNA]</scope>
    <source>
        <strain evidence="12">CGMCC 1.12478</strain>
    </source>
</reference>
<keyword evidence="12" id="KW-1185">Reference proteome</keyword>
<evidence type="ECO:0000256" key="9">
    <source>
        <dbReference type="ARBA" id="ARBA00045724"/>
    </source>
</evidence>
<evidence type="ECO:0000256" key="1">
    <source>
        <dbReference type="ARBA" id="ARBA00005189"/>
    </source>
</evidence>
<keyword evidence="3" id="KW-0808">Transferase</keyword>
<accession>A0ABQ1KM09</accession>
<sequence length="264" mass="27611">MAAAAQTVAAGPASVSLRMGSYSACISTAPDIRANALALRSQAFRKGSADEDAFDTFSLHGVVVRAPDKPVVAFRARVLQGAADLARCYTGQVYDLGPLASAPGPCLELGRFCQSDGPPDVMALRLAWAALSVLVDSTGTRMMIGCSSLPGADPEPHRATLSLLRARHLGPVGQRPGKLSPLAVDLPDDQDTDAPLPPLLRSYLGMGGWVSDHAVRDPNLDTLHLFTGLEIAAIPEPRKARLRALAQVARQGDANPLDVAPAAP</sequence>
<dbReference type="PANTHER" id="PTHR37323">
    <property type="entry name" value="GCN5-RELATED N-ACETYLTRANSFERASE"/>
    <property type="match status" value="1"/>
</dbReference>
<evidence type="ECO:0000256" key="3">
    <source>
        <dbReference type="ARBA" id="ARBA00022679"/>
    </source>
</evidence>
<comment type="pathway">
    <text evidence="1">Lipid metabolism.</text>
</comment>
<evidence type="ECO:0000256" key="10">
    <source>
        <dbReference type="ARBA" id="ARBA00047785"/>
    </source>
</evidence>
<dbReference type="Proteomes" id="UP000645462">
    <property type="component" value="Unassembled WGS sequence"/>
</dbReference>